<dbReference type="PROSITE" id="PS50041">
    <property type="entry name" value="C_TYPE_LECTIN_2"/>
    <property type="match status" value="1"/>
</dbReference>
<keyword evidence="5" id="KW-0472">Membrane</keyword>
<dbReference type="Proteomes" id="UP000694421">
    <property type="component" value="Unplaced"/>
</dbReference>
<evidence type="ECO:0000313" key="8">
    <source>
        <dbReference type="Proteomes" id="UP000694421"/>
    </source>
</evidence>
<evidence type="ECO:0000256" key="1">
    <source>
        <dbReference type="ARBA" id="ARBA00004613"/>
    </source>
</evidence>
<organism evidence="7 8">
    <name type="scientific">Salvator merianae</name>
    <name type="common">Argentine black and white tegu</name>
    <name type="synonym">Tupinambis merianae</name>
    <dbReference type="NCBI Taxonomy" id="96440"/>
    <lineage>
        <taxon>Eukaryota</taxon>
        <taxon>Metazoa</taxon>
        <taxon>Chordata</taxon>
        <taxon>Craniata</taxon>
        <taxon>Vertebrata</taxon>
        <taxon>Euteleostomi</taxon>
        <taxon>Lepidosauria</taxon>
        <taxon>Squamata</taxon>
        <taxon>Bifurcata</taxon>
        <taxon>Unidentata</taxon>
        <taxon>Episquamata</taxon>
        <taxon>Laterata</taxon>
        <taxon>Teiioidea</taxon>
        <taxon>Teiidae</taxon>
        <taxon>Salvator</taxon>
    </lineage>
</organism>
<dbReference type="AlphaFoldDB" id="A0A8D0E127"/>
<evidence type="ECO:0000256" key="3">
    <source>
        <dbReference type="ARBA" id="ARBA00022734"/>
    </source>
</evidence>
<feature type="transmembrane region" description="Helical" evidence="5">
    <location>
        <begin position="119"/>
        <end position="139"/>
    </location>
</feature>
<dbReference type="Ensembl" id="ENSSMRT00000029015.1">
    <property type="protein sequence ID" value="ENSSMRP00000024777.1"/>
    <property type="gene ID" value="ENSSMRG00000019156.1"/>
</dbReference>
<dbReference type="GeneTree" id="ENSGT00940000162906"/>
<comment type="subcellular location">
    <subcellularLocation>
        <location evidence="1">Secreted</location>
    </subcellularLocation>
</comment>
<name>A0A8D0E127_SALMN</name>
<evidence type="ECO:0000256" key="5">
    <source>
        <dbReference type="SAM" id="Phobius"/>
    </source>
</evidence>
<keyword evidence="5" id="KW-0812">Transmembrane</keyword>
<evidence type="ECO:0000259" key="6">
    <source>
        <dbReference type="PROSITE" id="PS50041"/>
    </source>
</evidence>
<evidence type="ECO:0000256" key="2">
    <source>
        <dbReference type="ARBA" id="ARBA00022525"/>
    </source>
</evidence>
<keyword evidence="4" id="KW-1015">Disulfide bond</keyword>
<sequence length="293" mass="33915">LRTRKTSSEERQGAANQSVNHLISKCMWKALFLCAQELFTPFTQVILKIASLNTALFFILLKNLYPALHSSIPGWDTAIKISNISNIPKTYLKYNPVTLSGFPIHRPLLLVREALGKPLMLSFFFFFFFFFFFCPLLVFPCGPRSREWEYFDGRCYFFSIQQTTWGKAKAVCQSWNSQLVVIHDTAKQNFIQSRTRNERYWIGLTDVDTEGEWRWIDGTNYRNSFKNWSKGEPNDAGQREDCAQIHGAGEWNDVPCNYEESFYISIGCSLDRLINVSPLLTHPRASPAVPRQY</sequence>
<protein>
    <recommendedName>
        <fullName evidence="6">C-type lectin domain-containing protein</fullName>
    </recommendedName>
</protein>
<feature type="transmembrane region" description="Helical" evidence="5">
    <location>
        <begin position="45"/>
        <end position="65"/>
    </location>
</feature>
<dbReference type="InterPro" id="IPR016186">
    <property type="entry name" value="C-type_lectin-like/link_sf"/>
</dbReference>
<dbReference type="SMART" id="SM00034">
    <property type="entry name" value="CLECT"/>
    <property type="match status" value="1"/>
</dbReference>
<accession>A0A8D0E127</accession>
<evidence type="ECO:0000256" key="4">
    <source>
        <dbReference type="ARBA" id="ARBA00023157"/>
    </source>
</evidence>
<dbReference type="SUPFAM" id="SSF56436">
    <property type="entry name" value="C-type lectin-like"/>
    <property type="match status" value="1"/>
</dbReference>
<evidence type="ECO:0000313" key="7">
    <source>
        <dbReference type="Ensembl" id="ENSSMRP00000024777.1"/>
    </source>
</evidence>
<dbReference type="Gene3D" id="3.10.100.10">
    <property type="entry name" value="Mannose-Binding Protein A, subunit A"/>
    <property type="match status" value="1"/>
</dbReference>
<dbReference type="GO" id="GO:0005576">
    <property type="term" value="C:extracellular region"/>
    <property type="evidence" value="ECO:0007669"/>
    <property type="project" value="UniProtKB-SubCell"/>
</dbReference>
<dbReference type="PANTHER" id="PTHR22803">
    <property type="entry name" value="MANNOSE, PHOSPHOLIPASE, LECTIN RECEPTOR RELATED"/>
    <property type="match status" value="1"/>
</dbReference>
<dbReference type="GO" id="GO:0030246">
    <property type="term" value="F:carbohydrate binding"/>
    <property type="evidence" value="ECO:0007669"/>
    <property type="project" value="UniProtKB-KW"/>
</dbReference>
<keyword evidence="2" id="KW-0964">Secreted</keyword>
<dbReference type="InterPro" id="IPR001304">
    <property type="entry name" value="C-type_lectin-like"/>
</dbReference>
<feature type="domain" description="C-type lectin" evidence="6">
    <location>
        <begin position="151"/>
        <end position="262"/>
    </location>
</feature>
<keyword evidence="8" id="KW-1185">Reference proteome</keyword>
<keyword evidence="3" id="KW-0430">Lectin</keyword>
<dbReference type="InterPro" id="IPR050111">
    <property type="entry name" value="C-type_lectin/snaclec_domain"/>
</dbReference>
<keyword evidence="5" id="KW-1133">Transmembrane helix</keyword>
<reference evidence="7" key="2">
    <citation type="submission" date="2025-09" db="UniProtKB">
        <authorList>
            <consortium name="Ensembl"/>
        </authorList>
    </citation>
    <scope>IDENTIFICATION</scope>
</reference>
<proteinExistence type="predicted"/>
<dbReference type="CDD" id="cd03590">
    <property type="entry name" value="CLECT_DC-SIGN_like"/>
    <property type="match status" value="1"/>
</dbReference>
<dbReference type="InterPro" id="IPR033989">
    <property type="entry name" value="CD209-like_CTLD"/>
</dbReference>
<dbReference type="Pfam" id="PF00059">
    <property type="entry name" value="Lectin_C"/>
    <property type="match status" value="1"/>
</dbReference>
<reference evidence="7" key="1">
    <citation type="submission" date="2025-08" db="UniProtKB">
        <authorList>
            <consortium name="Ensembl"/>
        </authorList>
    </citation>
    <scope>IDENTIFICATION</scope>
</reference>
<dbReference type="InterPro" id="IPR016187">
    <property type="entry name" value="CTDL_fold"/>
</dbReference>